<dbReference type="EMBL" id="HBUF01189372">
    <property type="protein sequence ID" value="CAG6657723.1"/>
    <property type="molecule type" value="Transcribed_RNA"/>
</dbReference>
<evidence type="ECO:0000256" key="1">
    <source>
        <dbReference type="SAM" id="Phobius"/>
    </source>
</evidence>
<keyword evidence="1" id="KW-0472">Membrane</keyword>
<dbReference type="EMBL" id="HBUF01189370">
    <property type="protein sequence ID" value="CAG6657717.1"/>
    <property type="molecule type" value="Transcribed_RNA"/>
</dbReference>
<dbReference type="EMBL" id="HBUF01189371">
    <property type="protein sequence ID" value="CAG6657720.1"/>
    <property type="molecule type" value="Transcribed_RNA"/>
</dbReference>
<evidence type="ECO:0000313" key="2">
    <source>
        <dbReference type="EMBL" id="CAG6657717.1"/>
    </source>
</evidence>
<keyword evidence="1" id="KW-0812">Transmembrane</keyword>
<organism evidence="2">
    <name type="scientific">Cacopsylla melanoneura</name>
    <dbReference type="NCBI Taxonomy" id="428564"/>
    <lineage>
        <taxon>Eukaryota</taxon>
        <taxon>Metazoa</taxon>
        <taxon>Ecdysozoa</taxon>
        <taxon>Arthropoda</taxon>
        <taxon>Hexapoda</taxon>
        <taxon>Insecta</taxon>
        <taxon>Pterygota</taxon>
        <taxon>Neoptera</taxon>
        <taxon>Paraneoptera</taxon>
        <taxon>Hemiptera</taxon>
        <taxon>Sternorrhyncha</taxon>
        <taxon>Psylloidea</taxon>
        <taxon>Psyllidae</taxon>
        <taxon>Psyllinae</taxon>
        <taxon>Cacopsylla</taxon>
    </lineage>
</organism>
<protein>
    <submittedName>
        <fullName evidence="2">Uncharacterized protein</fullName>
    </submittedName>
</protein>
<reference evidence="2" key="1">
    <citation type="submission" date="2021-05" db="EMBL/GenBank/DDBJ databases">
        <authorList>
            <person name="Alioto T."/>
            <person name="Alioto T."/>
            <person name="Gomez Garrido J."/>
        </authorList>
    </citation>
    <scope>NUCLEOTIDE SEQUENCE</scope>
</reference>
<sequence length="100" mass="11357">MEYTAKIGNDGMTLINVMMMVRRQQQQQYKQNERCIVRAAVADDSLDSSGGVFVTRHDVIPLRARRLQVFIVVGQSGLLCFLEILLDAGLPLRIHGDLWR</sequence>
<keyword evidence="1" id="KW-1133">Transmembrane helix</keyword>
<name>A0A8D8S0F5_9HEMI</name>
<dbReference type="EMBL" id="HBUF01189373">
    <property type="protein sequence ID" value="CAG6657726.1"/>
    <property type="molecule type" value="Transcribed_RNA"/>
</dbReference>
<dbReference type="EMBL" id="HBUF01189368">
    <property type="protein sequence ID" value="CAG6657711.1"/>
    <property type="molecule type" value="Transcribed_RNA"/>
</dbReference>
<dbReference type="EMBL" id="HBUF01189369">
    <property type="protein sequence ID" value="CAG6657714.1"/>
    <property type="molecule type" value="Transcribed_RNA"/>
</dbReference>
<accession>A0A8D8S0F5</accession>
<feature type="transmembrane region" description="Helical" evidence="1">
    <location>
        <begin position="69"/>
        <end position="90"/>
    </location>
</feature>
<proteinExistence type="predicted"/>
<dbReference type="AlphaFoldDB" id="A0A8D8S0F5"/>